<evidence type="ECO:0000313" key="2">
    <source>
        <dbReference type="EMBL" id="CAL6007330.1"/>
    </source>
</evidence>
<reference evidence="2 3" key="2">
    <citation type="submission" date="2024-07" db="EMBL/GenBank/DDBJ databases">
        <authorList>
            <person name="Akdeniz Z."/>
        </authorList>
    </citation>
    <scope>NUCLEOTIDE SEQUENCE [LARGE SCALE GENOMIC DNA]</scope>
</reference>
<comment type="caution">
    <text evidence="1">The sequence shown here is derived from an EMBL/GenBank/DDBJ whole genome shotgun (WGS) entry which is preliminary data.</text>
</comment>
<dbReference type="AlphaFoldDB" id="A0AA86UBW8"/>
<name>A0AA86UBW8_9EUKA</name>
<keyword evidence="3" id="KW-1185">Reference proteome</keyword>
<protein>
    <submittedName>
        <fullName evidence="2">Hypothetical_protein</fullName>
    </submittedName>
</protein>
<organism evidence="1">
    <name type="scientific">Hexamita inflata</name>
    <dbReference type="NCBI Taxonomy" id="28002"/>
    <lineage>
        <taxon>Eukaryota</taxon>
        <taxon>Metamonada</taxon>
        <taxon>Diplomonadida</taxon>
        <taxon>Hexamitidae</taxon>
        <taxon>Hexamitinae</taxon>
        <taxon>Hexamita</taxon>
    </lineage>
</organism>
<dbReference type="EMBL" id="CATOUU010000825">
    <property type="protein sequence ID" value="CAI9951760.1"/>
    <property type="molecule type" value="Genomic_DNA"/>
</dbReference>
<dbReference type="EMBL" id="CAXDID020000055">
    <property type="protein sequence ID" value="CAL6007330.1"/>
    <property type="molecule type" value="Genomic_DNA"/>
</dbReference>
<dbReference type="Proteomes" id="UP001642409">
    <property type="component" value="Unassembled WGS sequence"/>
</dbReference>
<evidence type="ECO:0000313" key="1">
    <source>
        <dbReference type="EMBL" id="CAI9951760.1"/>
    </source>
</evidence>
<evidence type="ECO:0000313" key="3">
    <source>
        <dbReference type="Proteomes" id="UP001642409"/>
    </source>
</evidence>
<gene>
    <name evidence="2" type="ORF">HINF_LOCUS20588</name>
    <name evidence="1" type="ORF">HINF_LOCUS39405</name>
</gene>
<reference evidence="1" key="1">
    <citation type="submission" date="2023-06" db="EMBL/GenBank/DDBJ databases">
        <authorList>
            <person name="Kurt Z."/>
        </authorList>
    </citation>
    <scope>NUCLEOTIDE SEQUENCE</scope>
</reference>
<proteinExistence type="predicted"/>
<accession>A0AA86UBW8</accession>
<sequence>MKMDYQLNLNCQYIPLAQLSFILVRSSVQELQVHANDHQFQIHLCTQGAPPQPRQPTSRVQASSGHNAAASCKPIYTGIHLRRTICVSKEAMERLPLSNPEGSQMVAQHFEPGDFTLRNRFGRALSFLTQIVNNVFIIQYVIQQYIVVVVFNL</sequence>